<dbReference type="STRING" id="103827.A0A0N5D3U8"/>
<name>A0A0N5D3U8_THECL</name>
<evidence type="ECO:0000256" key="7">
    <source>
        <dbReference type="RuleBase" id="RU000492"/>
    </source>
</evidence>
<dbReference type="Gene3D" id="3.40.50.300">
    <property type="entry name" value="P-loop containing nucleotide triphosphate hydrolases"/>
    <property type="match status" value="2"/>
</dbReference>
<dbReference type="PANTHER" id="PTHR47959:SF24">
    <property type="entry name" value="ATP-DEPENDENT RNA HELICASE"/>
    <property type="match status" value="1"/>
</dbReference>
<dbReference type="InterPro" id="IPR001650">
    <property type="entry name" value="Helicase_C-like"/>
</dbReference>
<keyword evidence="5 7" id="KW-0067">ATP-binding</keyword>
<dbReference type="EMBL" id="UYYF01004526">
    <property type="protein sequence ID" value="VDN05079.1"/>
    <property type="molecule type" value="Genomic_DNA"/>
</dbReference>
<feature type="domain" description="Helicase ATP-binding" evidence="9">
    <location>
        <begin position="36"/>
        <end position="210"/>
    </location>
</feature>
<feature type="compositionally biased region" description="Polar residues" evidence="8">
    <location>
        <begin position="465"/>
        <end position="474"/>
    </location>
</feature>
<dbReference type="CDD" id="cd18787">
    <property type="entry name" value="SF2_C_DEAD"/>
    <property type="match status" value="1"/>
</dbReference>
<sequence length="474" mass="53055">MEQQSVSKPHQDSTVTGFAELGLNVWLCKQLLRLSIRKPTPVQDVLACAKTGTGKTLAFALPILHKLAVDPYGVCALVLAPTRELAIQIGDQFTALGAPIGLCVGIIIGGEDRTIQGNILSRRPHVIVGTPGRLVDHLESDAENAGKILQNLRFLVLDEADRLLEGQYTEELKTILSFLPKQRQTLLFSATITSALSQLSQVSLRKPYMFEDKSEVATVDTLEQKYVLCPHAIKDACLVYVVKNFLEKNPNSSILVFSETCRECEALAVMFRGLGFQAVSLHSQIKQMDRMSSLVKFRSGRTKILLCTDLASRGLDIPQVDLVVNHNVPLYPKTYIHRVGRSARAGRFGMALSFVTQHDIFLLQRIEAIIGKTLQEITLDHKKVECYVTQVLVAKREAEIKLDQQNFGEQKKKNKLKELIMAGLDPDDIEEILHAQCDRKRKRGKKRRRKSLVAIEKEKSKKTKNSQLHIESDS</sequence>
<evidence type="ECO:0000313" key="13">
    <source>
        <dbReference type="Proteomes" id="UP000276776"/>
    </source>
</evidence>
<dbReference type="EC" id="3.6.4.13" evidence="1"/>
<dbReference type="GO" id="GO:0003676">
    <property type="term" value="F:nucleic acid binding"/>
    <property type="evidence" value="ECO:0007669"/>
    <property type="project" value="InterPro"/>
</dbReference>
<dbReference type="PROSITE" id="PS51195">
    <property type="entry name" value="Q_MOTIF"/>
    <property type="match status" value="1"/>
</dbReference>
<dbReference type="PROSITE" id="PS51194">
    <property type="entry name" value="HELICASE_CTER"/>
    <property type="match status" value="1"/>
</dbReference>
<evidence type="ECO:0000259" key="10">
    <source>
        <dbReference type="PROSITE" id="PS51194"/>
    </source>
</evidence>
<dbReference type="GO" id="GO:0005524">
    <property type="term" value="F:ATP binding"/>
    <property type="evidence" value="ECO:0007669"/>
    <property type="project" value="UniProtKB-KW"/>
</dbReference>
<feature type="region of interest" description="Disordered" evidence="8">
    <location>
        <begin position="440"/>
        <end position="474"/>
    </location>
</feature>
<evidence type="ECO:0000256" key="2">
    <source>
        <dbReference type="ARBA" id="ARBA00022741"/>
    </source>
</evidence>
<dbReference type="WBParaSite" id="TCLT_0000761701-mRNA-1">
    <property type="protein sequence ID" value="TCLT_0000761701-mRNA-1"/>
    <property type="gene ID" value="TCLT_0000761701"/>
</dbReference>
<dbReference type="PROSITE" id="PS00039">
    <property type="entry name" value="DEAD_ATP_HELICASE"/>
    <property type="match status" value="1"/>
</dbReference>
<evidence type="ECO:0000259" key="9">
    <source>
        <dbReference type="PROSITE" id="PS51192"/>
    </source>
</evidence>
<evidence type="ECO:0000259" key="11">
    <source>
        <dbReference type="PROSITE" id="PS51195"/>
    </source>
</evidence>
<feature type="short sequence motif" description="Q motif" evidence="6">
    <location>
        <begin position="16"/>
        <end position="44"/>
    </location>
</feature>
<dbReference type="GO" id="GO:0005829">
    <property type="term" value="C:cytosol"/>
    <property type="evidence" value="ECO:0007669"/>
    <property type="project" value="TreeGrafter"/>
</dbReference>
<keyword evidence="13" id="KW-1185">Reference proteome</keyword>
<proteinExistence type="inferred from homology"/>
<dbReference type="Pfam" id="PF00271">
    <property type="entry name" value="Helicase_C"/>
    <property type="match status" value="1"/>
</dbReference>
<dbReference type="InterPro" id="IPR011545">
    <property type="entry name" value="DEAD/DEAH_box_helicase_dom"/>
</dbReference>
<evidence type="ECO:0000313" key="12">
    <source>
        <dbReference type="EMBL" id="VDN05079.1"/>
    </source>
</evidence>
<dbReference type="InterPro" id="IPR014001">
    <property type="entry name" value="Helicase_ATP-bd"/>
</dbReference>
<dbReference type="Pfam" id="PF00270">
    <property type="entry name" value="DEAD"/>
    <property type="match status" value="1"/>
</dbReference>
<dbReference type="OMA" id="IMIFTDT"/>
<reference evidence="12 13" key="2">
    <citation type="submission" date="2018-11" db="EMBL/GenBank/DDBJ databases">
        <authorList>
            <consortium name="Pathogen Informatics"/>
        </authorList>
    </citation>
    <scope>NUCLEOTIDE SEQUENCE [LARGE SCALE GENOMIC DNA]</scope>
</reference>
<keyword evidence="4 7" id="KW-0347">Helicase</keyword>
<feature type="compositionally biased region" description="Basic residues" evidence="8">
    <location>
        <begin position="440"/>
        <end position="451"/>
    </location>
</feature>
<dbReference type="InterPro" id="IPR027417">
    <property type="entry name" value="P-loop_NTPase"/>
</dbReference>
<reference evidence="14" key="1">
    <citation type="submission" date="2017-02" db="UniProtKB">
        <authorList>
            <consortium name="WormBaseParasite"/>
        </authorList>
    </citation>
    <scope>IDENTIFICATION</scope>
</reference>
<gene>
    <name evidence="12" type="ORF">TCLT_LOCUS7606</name>
</gene>
<evidence type="ECO:0000256" key="1">
    <source>
        <dbReference type="ARBA" id="ARBA00012552"/>
    </source>
</evidence>
<dbReference type="SMART" id="SM00487">
    <property type="entry name" value="DEXDc"/>
    <property type="match status" value="1"/>
</dbReference>
<evidence type="ECO:0000256" key="6">
    <source>
        <dbReference type="PROSITE-ProRule" id="PRU00552"/>
    </source>
</evidence>
<dbReference type="SMART" id="SM00490">
    <property type="entry name" value="HELICc"/>
    <property type="match status" value="1"/>
</dbReference>
<dbReference type="InterPro" id="IPR000629">
    <property type="entry name" value="RNA-helicase_DEAD-box_CS"/>
</dbReference>
<accession>A0A0N5D3U8</accession>
<evidence type="ECO:0000256" key="8">
    <source>
        <dbReference type="SAM" id="MobiDB-lite"/>
    </source>
</evidence>
<evidence type="ECO:0000256" key="3">
    <source>
        <dbReference type="ARBA" id="ARBA00022801"/>
    </source>
</evidence>
<dbReference type="GO" id="GO:0003724">
    <property type="term" value="F:RNA helicase activity"/>
    <property type="evidence" value="ECO:0007669"/>
    <property type="project" value="UniProtKB-EC"/>
</dbReference>
<evidence type="ECO:0000256" key="5">
    <source>
        <dbReference type="ARBA" id="ARBA00022840"/>
    </source>
</evidence>
<keyword evidence="2 7" id="KW-0547">Nucleotide-binding</keyword>
<dbReference type="GO" id="GO:0043186">
    <property type="term" value="C:P granule"/>
    <property type="evidence" value="ECO:0007669"/>
    <property type="project" value="UniProtKB-ARBA"/>
</dbReference>
<dbReference type="InterPro" id="IPR050079">
    <property type="entry name" value="DEAD_box_RNA_helicase"/>
</dbReference>
<dbReference type="OrthoDB" id="10261904at2759"/>
<protein>
    <recommendedName>
        <fullName evidence="1">RNA helicase</fullName>
        <ecNumber evidence="1">3.6.4.13</ecNumber>
    </recommendedName>
</protein>
<dbReference type="PROSITE" id="PS51192">
    <property type="entry name" value="HELICASE_ATP_BIND_1"/>
    <property type="match status" value="1"/>
</dbReference>
<dbReference type="GO" id="GO:0016787">
    <property type="term" value="F:hydrolase activity"/>
    <property type="evidence" value="ECO:0007669"/>
    <property type="project" value="UniProtKB-KW"/>
</dbReference>
<dbReference type="AlphaFoldDB" id="A0A0N5D3U8"/>
<dbReference type="InterPro" id="IPR014014">
    <property type="entry name" value="RNA_helicase_DEAD_Q_motif"/>
</dbReference>
<dbReference type="Proteomes" id="UP000276776">
    <property type="component" value="Unassembled WGS sequence"/>
</dbReference>
<dbReference type="SUPFAM" id="SSF52540">
    <property type="entry name" value="P-loop containing nucleoside triphosphate hydrolases"/>
    <property type="match status" value="1"/>
</dbReference>
<evidence type="ECO:0000256" key="4">
    <source>
        <dbReference type="ARBA" id="ARBA00022806"/>
    </source>
</evidence>
<comment type="similarity">
    <text evidence="7">Belongs to the DEAD box helicase family.</text>
</comment>
<feature type="domain" description="DEAD-box RNA helicase Q" evidence="11">
    <location>
        <begin position="16"/>
        <end position="44"/>
    </location>
</feature>
<dbReference type="PANTHER" id="PTHR47959">
    <property type="entry name" value="ATP-DEPENDENT RNA HELICASE RHLE-RELATED"/>
    <property type="match status" value="1"/>
</dbReference>
<organism evidence="14">
    <name type="scientific">Thelazia callipaeda</name>
    <name type="common">Oriental eyeworm</name>
    <name type="synonym">Parasitic nematode</name>
    <dbReference type="NCBI Taxonomy" id="103827"/>
    <lineage>
        <taxon>Eukaryota</taxon>
        <taxon>Metazoa</taxon>
        <taxon>Ecdysozoa</taxon>
        <taxon>Nematoda</taxon>
        <taxon>Chromadorea</taxon>
        <taxon>Rhabditida</taxon>
        <taxon>Spirurina</taxon>
        <taxon>Spiruromorpha</taxon>
        <taxon>Thelazioidea</taxon>
        <taxon>Thelaziidae</taxon>
        <taxon>Thelazia</taxon>
    </lineage>
</organism>
<keyword evidence="3 7" id="KW-0378">Hydrolase</keyword>
<feature type="domain" description="Helicase C-terminal" evidence="10">
    <location>
        <begin position="221"/>
        <end position="385"/>
    </location>
</feature>
<evidence type="ECO:0000313" key="14">
    <source>
        <dbReference type="WBParaSite" id="TCLT_0000761701-mRNA-1"/>
    </source>
</evidence>